<dbReference type="PANTHER" id="PTHR19368:SF15">
    <property type="entry name" value="XLR_SYCP3_FAM9 DOMAIN-CONTAINING PROTEIN"/>
    <property type="match status" value="1"/>
</dbReference>
<keyword evidence="6" id="KW-1185">Reference proteome</keyword>
<sequence length="230" mass="27088">MPRKSKESKPTFEYEQDFMEGMESGSEPKEAIICEVKQPKKPKKRSSVEYEREESDYEEDEQPVASILNQFGSDIKKSISSKRRKLEAFTKQCCAAREKLDSVLENQKKDRSTLNEEYKKQISSVINQWETDIDKAKENEEKLNNLLTQQMKLITQVRVVQTQRFKSIKQLHDQYIKSVGTVNETHSQQHKDVNKEIDKELSNLQKKYLLESRNQEMATMRKSLHSMLYQ</sequence>
<reference evidence="6" key="1">
    <citation type="journal article" date="2002" name="Science">
        <title>The draft genome of Ciona intestinalis: insights into chordate and vertebrate origins.</title>
        <authorList>
            <person name="Dehal P."/>
            <person name="Satou Y."/>
            <person name="Campbell R.K."/>
            <person name="Chapman J."/>
            <person name="Degnan B."/>
            <person name="De Tomaso A."/>
            <person name="Davidson B."/>
            <person name="Di Gregorio A."/>
            <person name="Gelpke M."/>
            <person name="Goodstein D.M."/>
            <person name="Harafuji N."/>
            <person name="Hastings K.E."/>
            <person name="Ho I."/>
            <person name="Hotta K."/>
            <person name="Huang W."/>
            <person name="Kawashima T."/>
            <person name="Lemaire P."/>
            <person name="Martinez D."/>
            <person name="Meinertzhagen I.A."/>
            <person name="Necula S."/>
            <person name="Nonaka M."/>
            <person name="Putnam N."/>
            <person name="Rash S."/>
            <person name="Saiga H."/>
            <person name="Satake M."/>
            <person name="Terry A."/>
            <person name="Yamada L."/>
            <person name="Wang H.G."/>
            <person name="Awazu S."/>
            <person name="Azumi K."/>
            <person name="Boore J."/>
            <person name="Branno M."/>
            <person name="Chin-Bow S."/>
            <person name="DeSantis R."/>
            <person name="Doyle S."/>
            <person name="Francino P."/>
            <person name="Keys D.N."/>
            <person name="Haga S."/>
            <person name="Hayashi H."/>
            <person name="Hino K."/>
            <person name="Imai K.S."/>
            <person name="Inaba K."/>
            <person name="Kano S."/>
            <person name="Kobayashi K."/>
            <person name="Kobayashi M."/>
            <person name="Lee B.I."/>
            <person name="Makabe K.W."/>
            <person name="Manohar C."/>
            <person name="Matassi G."/>
            <person name="Medina M."/>
            <person name="Mochizuki Y."/>
            <person name="Mount S."/>
            <person name="Morishita T."/>
            <person name="Miura S."/>
            <person name="Nakayama A."/>
            <person name="Nishizaka S."/>
            <person name="Nomoto H."/>
            <person name="Ohta F."/>
            <person name="Oishi K."/>
            <person name="Rigoutsos I."/>
            <person name="Sano M."/>
            <person name="Sasaki A."/>
            <person name="Sasakura Y."/>
            <person name="Shoguchi E."/>
            <person name="Shin-i T."/>
            <person name="Spagnuolo A."/>
            <person name="Stainier D."/>
            <person name="Suzuki M.M."/>
            <person name="Tassy O."/>
            <person name="Takatori N."/>
            <person name="Tokuoka M."/>
            <person name="Yagi K."/>
            <person name="Yoshizaki F."/>
            <person name="Wada S."/>
            <person name="Zhang C."/>
            <person name="Hyatt P.D."/>
            <person name="Larimer F."/>
            <person name="Detter C."/>
            <person name="Doggett N."/>
            <person name="Glavina T."/>
            <person name="Hawkins T."/>
            <person name="Richardson P."/>
            <person name="Lucas S."/>
            <person name="Kohara Y."/>
            <person name="Levine M."/>
            <person name="Satoh N."/>
            <person name="Rokhsar D.S."/>
        </authorList>
    </citation>
    <scope>NUCLEOTIDE SEQUENCE [LARGE SCALE GENOMIC DNA]</scope>
</reference>
<proteinExistence type="inferred from homology"/>
<protein>
    <submittedName>
        <fullName evidence="5">Synaptonemal complex protein 3-like</fullName>
    </submittedName>
</protein>
<name>F6UXC1_CIOIN</name>
<accession>F6UXC1</accession>
<dbReference type="STRING" id="7719.ENSCINP00000019408"/>
<comment type="similarity">
    <text evidence="1">Belongs to the XLR/SYCP3 family.</text>
</comment>
<gene>
    <name evidence="5" type="primary">LOC100187231</name>
</gene>
<evidence type="ECO:0000256" key="1">
    <source>
        <dbReference type="ARBA" id="ARBA00010283"/>
    </source>
</evidence>
<evidence type="ECO:0000256" key="3">
    <source>
        <dbReference type="SAM" id="MobiDB-lite"/>
    </source>
</evidence>
<feature type="compositionally biased region" description="Acidic residues" evidence="3">
    <location>
        <begin position="51"/>
        <end position="62"/>
    </location>
</feature>
<evidence type="ECO:0000256" key="2">
    <source>
        <dbReference type="SAM" id="Coils"/>
    </source>
</evidence>
<evidence type="ECO:0000313" key="5">
    <source>
        <dbReference type="Ensembl" id="ENSCINP00000019408.3"/>
    </source>
</evidence>
<dbReference type="GO" id="GO:0051321">
    <property type="term" value="P:meiotic cell cycle"/>
    <property type="evidence" value="ECO:0000318"/>
    <property type="project" value="GO_Central"/>
</dbReference>
<accession>A0A1W2WB86</accession>
<dbReference type="GeneID" id="100187231"/>
<keyword evidence="2" id="KW-0175">Coiled coil</keyword>
<dbReference type="Proteomes" id="UP000008144">
    <property type="component" value="Chromosome 3"/>
</dbReference>
<reference evidence="5" key="3">
    <citation type="submission" date="2025-08" db="UniProtKB">
        <authorList>
            <consortium name="Ensembl"/>
        </authorList>
    </citation>
    <scope>IDENTIFICATION</scope>
</reference>
<dbReference type="EMBL" id="EAAA01001694">
    <property type="status" value="NOT_ANNOTATED_CDS"/>
    <property type="molecule type" value="Genomic_DNA"/>
</dbReference>
<reference evidence="5" key="4">
    <citation type="submission" date="2025-09" db="UniProtKB">
        <authorList>
            <consortium name="Ensembl"/>
        </authorList>
    </citation>
    <scope>IDENTIFICATION</scope>
</reference>
<dbReference type="PANTHER" id="PTHR19368">
    <property type="entry name" value="XLR/SCP3/FAM9"/>
    <property type="match status" value="1"/>
</dbReference>
<organism evidence="5 6">
    <name type="scientific">Ciona intestinalis</name>
    <name type="common">Transparent sea squirt</name>
    <name type="synonym">Ascidia intestinalis</name>
    <dbReference type="NCBI Taxonomy" id="7719"/>
    <lineage>
        <taxon>Eukaryota</taxon>
        <taxon>Metazoa</taxon>
        <taxon>Chordata</taxon>
        <taxon>Tunicata</taxon>
        <taxon>Ascidiacea</taxon>
        <taxon>Phlebobranchia</taxon>
        <taxon>Cionidae</taxon>
        <taxon>Ciona</taxon>
    </lineage>
</organism>
<dbReference type="GO" id="GO:0000795">
    <property type="term" value="C:synaptonemal complex"/>
    <property type="evidence" value="ECO:0000318"/>
    <property type="project" value="GO_Central"/>
</dbReference>
<feature type="domain" description="XLR/SYCP3/FAM9" evidence="4">
    <location>
        <begin position="77"/>
        <end position="207"/>
    </location>
</feature>
<dbReference type="Ensembl" id="ENSCINT00000019408.3">
    <property type="protein sequence ID" value="ENSCINP00000019408.3"/>
    <property type="gene ID" value="ENSCING00000009534.3"/>
</dbReference>
<dbReference type="HOGENOM" id="CLU_101820_2_0_1"/>
<dbReference type="FunCoup" id="F6UXC1">
    <property type="interactions" value="3"/>
</dbReference>
<dbReference type="RefSeq" id="XP_002125203.2">
    <property type="nucleotide sequence ID" value="XM_002125167.5"/>
</dbReference>
<feature type="compositionally biased region" description="Basic and acidic residues" evidence="3">
    <location>
        <begin position="1"/>
        <end position="12"/>
    </location>
</feature>
<feature type="coiled-coil region" evidence="2">
    <location>
        <begin position="97"/>
        <end position="153"/>
    </location>
</feature>
<evidence type="ECO:0000259" key="4">
    <source>
        <dbReference type="Pfam" id="PF04803"/>
    </source>
</evidence>
<dbReference type="InParanoid" id="F6UXC1"/>
<dbReference type="OMA" id="MATHKGC"/>
<dbReference type="Pfam" id="PF04803">
    <property type="entry name" value="Cor1"/>
    <property type="match status" value="1"/>
</dbReference>
<dbReference type="InterPro" id="IPR006888">
    <property type="entry name" value="XLR/SYCP3/FAM9_dom"/>
</dbReference>
<dbReference type="EMBL" id="EAAA01001693">
    <property type="status" value="NOT_ANNOTATED_CDS"/>
    <property type="molecule type" value="Genomic_DNA"/>
</dbReference>
<dbReference type="GeneTree" id="ENSGT00390000000062"/>
<dbReference type="KEGG" id="cin:100187231"/>
<feature type="region of interest" description="Disordered" evidence="3">
    <location>
        <begin position="1"/>
        <end position="62"/>
    </location>
</feature>
<dbReference type="AlphaFoldDB" id="F6UXC1"/>
<dbReference type="OrthoDB" id="9621324at2759"/>
<dbReference type="InterPro" id="IPR051443">
    <property type="entry name" value="XLR/SYCP3"/>
</dbReference>
<dbReference type="GO" id="GO:0007286">
    <property type="term" value="P:spermatid development"/>
    <property type="evidence" value="ECO:0000318"/>
    <property type="project" value="GO_Central"/>
</dbReference>
<reference evidence="5" key="2">
    <citation type="journal article" date="2008" name="Genome Biol.">
        <title>Improved genome assembly and evidence-based global gene model set for the chordate Ciona intestinalis: new insight into intron and operon populations.</title>
        <authorList>
            <person name="Satou Y."/>
            <person name="Mineta K."/>
            <person name="Ogasawara M."/>
            <person name="Sasakura Y."/>
            <person name="Shoguchi E."/>
            <person name="Ueno K."/>
            <person name="Yamada L."/>
            <person name="Matsumoto J."/>
            <person name="Wasserscheid J."/>
            <person name="Dewar K."/>
            <person name="Wiley G.B."/>
            <person name="Macmil S.L."/>
            <person name="Roe B.A."/>
            <person name="Zeller R.W."/>
            <person name="Hastings K.E."/>
            <person name="Lemaire P."/>
            <person name="Lindquist E."/>
            <person name="Endo T."/>
            <person name="Hotta K."/>
            <person name="Inaba K."/>
        </authorList>
    </citation>
    <scope>NUCLEOTIDE SEQUENCE [LARGE SCALE GENOMIC DNA]</scope>
    <source>
        <strain evidence="5">wild type</strain>
    </source>
</reference>
<evidence type="ECO:0000313" key="6">
    <source>
        <dbReference type="Proteomes" id="UP000008144"/>
    </source>
</evidence>